<protein>
    <submittedName>
        <fullName evidence="2">Uncharacterized protein</fullName>
    </submittedName>
</protein>
<proteinExistence type="predicted"/>
<accession>A0A4U8YY53</accession>
<evidence type="ECO:0000313" key="2">
    <source>
        <dbReference type="EMBL" id="VFU07952.1"/>
    </source>
</evidence>
<dbReference type="AlphaFoldDB" id="A0A4U8YY53"/>
<dbReference type="Gene3D" id="2.60.40.2700">
    <property type="match status" value="1"/>
</dbReference>
<sequence>MISLPLLPNVWTSLGSGPLEIRAARGTVCYAISDSPPAPTERGFTLAAGKPKSIQATGQVWALTQSPLGATVLYQPSALKHRLLYGAGTISTPPALPVPAVITPPAILGFYCVGQTLSCSAGAWTNAPASFAYQWLRNLTPIAGANAATYVLTSADLGASITRRTTPGNASGSGASSTAFPTPAISAAPDIVVSLSGSDTAGTLAAPVATFAKAQTLLRARIAANRNAACLILFSRRRLFPDHRQDPVLLWRHDRADDDLRRHAGGSGQRNRRALSRRGGDDQRRLAGHGLGGRFFDRVLDRVASRHRRWNAAHLQRNVGDERIEHGAVAMDDPPGHDQRILSYRVGADGHGDADGFAAFLSGRNPLCIEFRRLRPGQQGNEPVWVQFRRNRPRRA</sequence>
<reference evidence="2 3" key="1">
    <citation type="submission" date="2019-03" db="EMBL/GenBank/DDBJ databases">
        <authorList>
            <person name="Kox A.R. M."/>
        </authorList>
    </citation>
    <scope>NUCLEOTIDE SEQUENCE [LARGE SCALE GENOMIC DNA]</scope>
    <source>
        <strain evidence="2">MTUNDRAET4 annotated genome</strain>
    </source>
</reference>
<dbReference type="EMBL" id="LR536450">
    <property type="protein sequence ID" value="VFU07952.1"/>
    <property type="molecule type" value="Genomic_DNA"/>
</dbReference>
<organism evidence="2 3">
    <name type="scientific">Methylocella tundrae</name>
    <dbReference type="NCBI Taxonomy" id="227605"/>
    <lineage>
        <taxon>Bacteria</taxon>
        <taxon>Pseudomonadati</taxon>
        <taxon>Pseudomonadota</taxon>
        <taxon>Alphaproteobacteria</taxon>
        <taxon>Hyphomicrobiales</taxon>
        <taxon>Beijerinckiaceae</taxon>
        <taxon>Methylocella</taxon>
    </lineage>
</organism>
<gene>
    <name evidence="2" type="ORF">MTUNDRAET4_1059</name>
</gene>
<feature type="region of interest" description="Disordered" evidence="1">
    <location>
        <begin position="259"/>
        <end position="286"/>
    </location>
</feature>
<dbReference type="KEGG" id="mtun:MTUNDRAET4_1059"/>
<dbReference type="Proteomes" id="UP000294360">
    <property type="component" value="Chromosome"/>
</dbReference>
<evidence type="ECO:0000313" key="3">
    <source>
        <dbReference type="Proteomes" id="UP000294360"/>
    </source>
</evidence>
<name>A0A4U8YY53_METTU</name>
<evidence type="ECO:0000256" key="1">
    <source>
        <dbReference type="SAM" id="MobiDB-lite"/>
    </source>
</evidence>